<evidence type="ECO:0000313" key="3">
    <source>
        <dbReference type="Proteomes" id="UP001295794"/>
    </source>
</evidence>
<organism evidence="2 3">
    <name type="scientific">Mycena citricolor</name>
    <dbReference type="NCBI Taxonomy" id="2018698"/>
    <lineage>
        <taxon>Eukaryota</taxon>
        <taxon>Fungi</taxon>
        <taxon>Dikarya</taxon>
        <taxon>Basidiomycota</taxon>
        <taxon>Agaricomycotina</taxon>
        <taxon>Agaricomycetes</taxon>
        <taxon>Agaricomycetidae</taxon>
        <taxon>Agaricales</taxon>
        <taxon>Marasmiineae</taxon>
        <taxon>Mycenaceae</taxon>
        <taxon>Mycena</taxon>
    </lineage>
</organism>
<evidence type="ECO:0000256" key="1">
    <source>
        <dbReference type="SAM" id="MobiDB-lite"/>
    </source>
</evidence>
<feature type="compositionally biased region" description="Basic and acidic residues" evidence="1">
    <location>
        <begin position="9"/>
        <end position="20"/>
    </location>
</feature>
<protein>
    <submittedName>
        <fullName evidence="2">Uncharacterized protein</fullName>
    </submittedName>
</protein>
<name>A0AAD2Q5N7_9AGAR</name>
<proteinExistence type="predicted"/>
<dbReference type="AlphaFoldDB" id="A0AAD2Q5N7"/>
<dbReference type="Proteomes" id="UP001295794">
    <property type="component" value="Unassembled WGS sequence"/>
</dbReference>
<accession>A0AAD2Q5N7</accession>
<keyword evidence="3" id="KW-1185">Reference proteome</keyword>
<evidence type="ECO:0000313" key="2">
    <source>
        <dbReference type="EMBL" id="CAK5278485.1"/>
    </source>
</evidence>
<comment type="caution">
    <text evidence="2">The sequence shown here is derived from an EMBL/GenBank/DDBJ whole genome shotgun (WGS) entry which is preliminary data.</text>
</comment>
<dbReference type="EMBL" id="CAVNYO010000423">
    <property type="protein sequence ID" value="CAK5278485.1"/>
    <property type="molecule type" value="Genomic_DNA"/>
</dbReference>
<sequence>MSQADEQQTEERDSAEAFSEREKAIGNKLWGVYISEVEKYDQGLIDGWRSEMDGLLISVRLRTTMFSSPSIRSRVYMYLYYGLRRFNLHLVVGSGGVSCAINIIITGISSALQGLFVLVYPSDSAAELEDIRGITKTASLAACIRPISTARLPSIFDDKAWFRAVLGLATDERTERASAGQVYGCACVGVLATLFEQCAAQSPDQTERDLDFATLYLVERHVGISIPSVIPIGLEGRFAAATAGFIRKYPENYSADRVGLFCWLYGYMTDVDALRVLDTVVSEVQTEDQQEEHRDHAQEIREGIQKRLRSAHIPAESVLLGSDGE</sequence>
<feature type="region of interest" description="Disordered" evidence="1">
    <location>
        <begin position="1"/>
        <end position="20"/>
    </location>
</feature>
<reference evidence="2" key="1">
    <citation type="submission" date="2023-11" db="EMBL/GenBank/DDBJ databases">
        <authorList>
            <person name="De Vega J J."/>
            <person name="De Vega J J."/>
        </authorList>
    </citation>
    <scope>NUCLEOTIDE SEQUENCE</scope>
</reference>
<gene>
    <name evidence="2" type="ORF">MYCIT1_LOCUS27868</name>
</gene>